<evidence type="ECO:0000256" key="1">
    <source>
        <dbReference type="SAM" id="MobiDB-lite"/>
    </source>
</evidence>
<evidence type="ECO:0000313" key="3">
    <source>
        <dbReference type="Proteomes" id="UP000299102"/>
    </source>
</evidence>
<organism evidence="2 3">
    <name type="scientific">Eumeta variegata</name>
    <name type="common">Bagworm moth</name>
    <name type="synonym">Eumeta japonica</name>
    <dbReference type="NCBI Taxonomy" id="151549"/>
    <lineage>
        <taxon>Eukaryota</taxon>
        <taxon>Metazoa</taxon>
        <taxon>Ecdysozoa</taxon>
        <taxon>Arthropoda</taxon>
        <taxon>Hexapoda</taxon>
        <taxon>Insecta</taxon>
        <taxon>Pterygota</taxon>
        <taxon>Neoptera</taxon>
        <taxon>Endopterygota</taxon>
        <taxon>Lepidoptera</taxon>
        <taxon>Glossata</taxon>
        <taxon>Ditrysia</taxon>
        <taxon>Tineoidea</taxon>
        <taxon>Psychidae</taxon>
        <taxon>Oiketicinae</taxon>
        <taxon>Eumeta</taxon>
    </lineage>
</organism>
<feature type="compositionally biased region" description="Basic residues" evidence="1">
    <location>
        <begin position="245"/>
        <end position="256"/>
    </location>
</feature>
<evidence type="ECO:0000313" key="2">
    <source>
        <dbReference type="EMBL" id="GBP62623.1"/>
    </source>
</evidence>
<accession>A0A4C1XHH6</accession>
<reference evidence="2 3" key="1">
    <citation type="journal article" date="2019" name="Commun. Biol.">
        <title>The bagworm genome reveals a unique fibroin gene that provides high tensile strength.</title>
        <authorList>
            <person name="Kono N."/>
            <person name="Nakamura H."/>
            <person name="Ohtoshi R."/>
            <person name="Tomita M."/>
            <person name="Numata K."/>
            <person name="Arakawa K."/>
        </authorList>
    </citation>
    <scope>NUCLEOTIDE SEQUENCE [LARGE SCALE GENOMIC DNA]</scope>
</reference>
<proteinExistence type="predicted"/>
<dbReference type="Pfam" id="PF05380">
    <property type="entry name" value="Peptidase_A17"/>
    <property type="match status" value="1"/>
</dbReference>
<sequence length="256" mass="28872">MDDILGTGHTKIDTHTKRLKNELTDLLSSAVFELRWVSNRRELLSDIPFEHLEKPHVFDDEDSLNYVKILASYGAVVYLRVVDSWSKVKLSVIMVKSRVALVKSKLTTLKLDLCAAVLLIGIKHCVLSSIENDVDIDEIVIRSLKLSIALLKDNGDTYLKKETLLTSLVEGVMRHSYIYIHYGDDQSGSRIKRNLGPETCIFLRRCPNAETLSRHESPDCGAKRGIARRRGGLRMRSNADTTNATKRRVAGLKRQA</sequence>
<name>A0A4C1XHH6_EUMVA</name>
<feature type="region of interest" description="Disordered" evidence="1">
    <location>
        <begin position="237"/>
        <end position="256"/>
    </location>
</feature>
<protein>
    <submittedName>
        <fullName evidence="2">Uncharacterized protein</fullName>
    </submittedName>
</protein>
<keyword evidence="3" id="KW-1185">Reference proteome</keyword>
<comment type="caution">
    <text evidence="2">The sequence shown here is derived from an EMBL/GenBank/DDBJ whole genome shotgun (WGS) entry which is preliminary data.</text>
</comment>
<dbReference type="Proteomes" id="UP000299102">
    <property type="component" value="Unassembled WGS sequence"/>
</dbReference>
<dbReference type="AlphaFoldDB" id="A0A4C1XHH6"/>
<dbReference type="InterPro" id="IPR008042">
    <property type="entry name" value="Retrotrans_Pao"/>
</dbReference>
<dbReference type="EMBL" id="BGZK01000845">
    <property type="protein sequence ID" value="GBP62623.1"/>
    <property type="molecule type" value="Genomic_DNA"/>
</dbReference>
<gene>
    <name evidence="2" type="ORF">EVAR_46462_1</name>
</gene>